<keyword evidence="3" id="KW-0540">Nuclease</keyword>
<dbReference type="Proteomes" id="UP000753908">
    <property type="component" value="Unassembled WGS sequence"/>
</dbReference>
<sequence length="135" mass="15385">MILGFDPGRDKCGLAVMGREQQLLYHQVVLSQDAIATIQQLCQEFVIETIVMGDQTTAKSWKQKIVGELGTSIPIMLVDERYSSLEARDRYWQMYPPKGIELLIPKGLRQPPRPVDDIVAILLIERYLKKLGSRD</sequence>
<evidence type="ECO:0000256" key="2">
    <source>
        <dbReference type="ARBA" id="ARBA00022517"/>
    </source>
</evidence>
<evidence type="ECO:0000256" key="1">
    <source>
        <dbReference type="ARBA" id="ARBA00022490"/>
    </source>
</evidence>
<comment type="caution">
    <text evidence="6">The sequence shown here is derived from an EMBL/GenBank/DDBJ whole genome shotgun (WGS) entry which is preliminary data.</text>
</comment>
<evidence type="ECO:0000313" key="6">
    <source>
        <dbReference type="EMBL" id="MBW4545742.1"/>
    </source>
</evidence>
<dbReference type="GO" id="GO:0004518">
    <property type="term" value="F:nuclease activity"/>
    <property type="evidence" value="ECO:0007669"/>
    <property type="project" value="UniProtKB-KW"/>
</dbReference>
<accession>A0A951UAD5</accession>
<reference evidence="6" key="2">
    <citation type="journal article" date="2022" name="Microbiol. Resour. Announc.">
        <title>Metagenome Sequencing to Explore Phylogenomics of Terrestrial Cyanobacteria.</title>
        <authorList>
            <person name="Ward R.D."/>
            <person name="Stajich J.E."/>
            <person name="Johansen J.R."/>
            <person name="Huntemann M."/>
            <person name="Clum A."/>
            <person name="Foster B."/>
            <person name="Foster B."/>
            <person name="Roux S."/>
            <person name="Palaniappan K."/>
            <person name="Varghese N."/>
            <person name="Mukherjee S."/>
            <person name="Reddy T.B.K."/>
            <person name="Daum C."/>
            <person name="Copeland A."/>
            <person name="Chen I.A."/>
            <person name="Ivanova N.N."/>
            <person name="Kyrpides N.C."/>
            <person name="Shapiro N."/>
            <person name="Eloe-Fadrosh E.A."/>
            <person name="Pietrasiak N."/>
        </authorList>
    </citation>
    <scope>NUCLEOTIDE SEQUENCE</scope>
    <source>
        <strain evidence="6">CPER-KK1</strain>
    </source>
</reference>
<dbReference type="SUPFAM" id="SSF53098">
    <property type="entry name" value="Ribonuclease H-like"/>
    <property type="match status" value="1"/>
</dbReference>
<evidence type="ECO:0000313" key="7">
    <source>
        <dbReference type="Proteomes" id="UP000753908"/>
    </source>
</evidence>
<dbReference type="Pfam" id="PF03652">
    <property type="entry name" value="RuvX"/>
    <property type="match status" value="1"/>
</dbReference>
<gene>
    <name evidence="6" type="ORF">KME25_15020</name>
</gene>
<dbReference type="InterPro" id="IPR006641">
    <property type="entry name" value="YqgF/RNaseH-like_dom"/>
</dbReference>
<dbReference type="GO" id="GO:0016787">
    <property type="term" value="F:hydrolase activity"/>
    <property type="evidence" value="ECO:0007669"/>
    <property type="project" value="UniProtKB-KW"/>
</dbReference>
<organism evidence="6 7">
    <name type="scientific">Symplocastrum torsivum CPER-KK1</name>
    <dbReference type="NCBI Taxonomy" id="450513"/>
    <lineage>
        <taxon>Bacteria</taxon>
        <taxon>Bacillati</taxon>
        <taxon>Cyanobacteriota</taxon>
        <taxon>Cyanophyceae</taxon>
        <taxon>Oscillatoriophycideae</taxon>
        <taxon>Oscillatoriales</taxon>
        <taxon>Microcoleaceae</taxon>
        <taxon>Symplocastrum</taxon>
    </lineage>
</organism>
<dbReference type="AlphaFoldDB" id="A0A951UAD5"/>
<keyword evidence="1" id="KW-0963">Cytoplasm</keyword>
<name>A0A951UAD5_9CYAN</name>
<dbReference type="InterPro" id="IPR012337">
    <property type="entry name" value="RNaseH-like_sf"/>
</dbReference>
<feature type="domain" description="YqgF/RNase H-like" evidence="5">
    <location>
        <begin position="1"/>
        <end position="87"/>
    </location>
</feature>
<dbReference type="SMART" id="SM00732">
    <property type="entry name" value="YqgFc"/>
    <property type="match status" value="1"/>
</dbReference>
<evidence type="ECO:0000256" key="3">
    <source>
        <dbReference type="ARBA" id="ARBA00022722"/>
    </source>
</evidence>
<proteinExistence type="predicted"/>
<evidence type="ECO:0000256" key="4">
    <source>
        <dbReference type="ARBA" id="ARBA00022801"/>
    </source>
</evidence>
<dbReference type="GO" id="GO:0006364">
    <property type="term" value="P:rRNA processing"/>
    <property type="evidence" value="ECO:0007669"/>
    <property type="project" value="InterPro"/>
</dbReference>
<keyword evidence="4" id="KW-0378">Hydrolase</keyword>
<keyword evidence="2" id="KW-0690">Ribosome biogenesis</keyword>
<dbReference type="InterPro" id="IPR005227">
    <property type="entry name" value="YqgF"/>
</dbReference>
<protein>
    <submittedName>
        <fullName evidence="6">Pre-16S rRNA-processing nuclease YqgF</fullName>
    </submittedName>
</protein>
<dbReference type="InterPro" id="IPR037027">
    <property type="entry name" value="YqgF/RNaseH-like_dom_sf"/>
</dbReference>
<dbReference type="EMBL" id="JAHHIF010000017">
    <property type="protein sequence ID" value="MBW4545742.1"/>
    <property type="molecule type" value="Genomic_DNA"/>
</dbReference>
<dbReference type="Gene3D" id="3.30.420.140">
    <property type="entry name" value="YqgF/RNase H-like domain"/>
    <property type="match status" value="1"/>
</dbReference>
<evidence type="ECO:0000259" key="5">
    <source>
        <dbReference type="SMART" id="SM00732"/>
    </source>
</evidence>
<reference evidence="6" key="1">
    <citation type="submission" date="2021-05" db="EMBL/GenBank/DDBJ databases">
        <authorList>
            <person name="Pietrasiak N."/>
            <person name="Ward R."/>
            <person name="Stajich J.E."/>
            <person name="Kurbessoian T."/>
        </authorList>
    </citation>
    <scope>NUCLEOTIDE SEQUENCE</scope>
    <source>
        <strain evidence="6">CPER-KK1</strain>
    </source>
</reference>